<comment type="caution">
    <text evidence="1">The sequence shown here is derived from an EMBL/GenBank/DDBJ whole genome shotgun (WGS) entry which is preliminary data.</text>
</comment>
<reference evidence="1" key="1">
    <citation type="submission" date="2022-06" db="EMBL/GenBank/DDBJ databases">
        <authorList>
            <person name="Legras J.-L."/>
            <person name="Devillers H."/>
            <person name="Grondin C."/>
        </authorList>
    </citation>
    <scope>NUCLEOTIDE SEQUENCE</scope>
    <source>
        <strain evidence="1">CLIB 1444</strain>
    </source>
</reference>
<keyword evidence="2" id="KW-1185">Reference proteome</keyword>
<dbReference type="Proteomes" id="UP001152531">
    <property type="component" value="Unassembled WGS sequence"/>
</dbReference>
<keyword evidence="1" id="KW-0378">Hydrolase</keyword>
<sequence>MKLSILLALIPSIQSFPIFDNQIQLFGGEPDRVIKVGPKEYKLVNEEQKLTLKRNNIKFIDVTNSINVKQAFEEGLLENVPTGFNIQSLGSKFLSDIAPPKNYTYPETISYKSDVKDFISKIDTDKMYENLSKFTSFYTRYYKSETGYESAQWLEGKLEEIIAPVKDVVNLSRVNHEGWDQFSIIASIPGKVDSKVIVGAHQDSVNLLFPSLMRSPGADDDGSGTVTILEAFRILMDSYVKGDFKPHHTLEFHFYSAEEGGLLGSFDVYQKYYQQKETVVGLLQQDMTGYTGNMKEGEIHMGLITDYTSSGLNDFIRVIVDNYCSIPYHETSCGYACSDHASAIEHGFPASFVIESEFAYSSKFIHSVYDTIDRIDWDHVKEHTKLTLGFAYELSMAKVDTDI</sequence>
<organism evidence="1 2">
    <name type="scientific">[Candida] jaroonii</name>
    <dbReference type="NCBI Taxonomy" id="467808"/>
    <lineage>
        <taxon>Eukaryota</taxon>
        <taxon>Fungi</taxon>
        <taxon>Dikarya</taxon>
        <taxon>Ascomycota</taxon>
        <taxon>Saccharomycotina</taxon>
        <taxon>Pichiomycetes</taxon>
        <taxon>Debaryomycetaceae</taxon>
        <taxon>Yamadazyma</taxon>
    </lineage>
</organism>
<evidence type="ECO:0000313" key="2">
    <source>
        <dbReference type="Proteomes" id="UP001152531"/>
    </source>
</evidence>
<keyword evidence="1" id="KW-0031">Aminopeptidase</keyword>
<accession>A0ACA9YA08</accession>
<dbReference type="EMBL" id="CALSDN010000007">
    <property type="protein sequence ID" value="CAH6721812.1"/>
    <property type="molecule type" value="Genomic_DNA"/>
</dbReference>
<evidence type="ECO:0000313" key="1">
    <source>
        <dbReference type="EMBL" id="CAH6721812.1"/>
    </source>
</evidence>
<proteinExistence type="predicted"/>
<name>A0ACA9YA08_9ASCO</name>
<gene>
    <name evidence="1" type="ORF">CLIB1444_07S02982</name>
</gene>
<protein>
    <submittedName>
        <fullName evidence="1">Leucine aminopeptidase 1</fullName>
    </submittedName>
</protein>
<keyword evidence="1" id="KW-0645">Protease</keyword>